<dbReference type="GO" id="GO:0016491">
    <property type="term" value="F:oxidoreductase activity"/>
    <property type="evidence" value="ECO:0007669"/>
    <property type="project" value="UniProtKB-KW"/>
</dbReference>
<dbReference type="RefSeq" id="WP_130982325.1">
    <property type="nucleotide sequence ID" value="NZ_SISG01000001.1"/>
</dbReference>
<dbReference type="InterPro" id="IPR016169">
    <property type="entry name" value="FAD-bd_PCMH_sub2"/>
</dbReference>
<evidence type="ECO:0000256" key="3">
    <source>
        <dbReference type="ARBA" id="ARBA00022630"/>
    </source>
</evidence>
<keyword evidence="4" id="KW-0274">FAD</keyword>
<dbReference type="Proteomes" id="UP000294194">
    <property type="component" value="Unassembled WGS sequence"/>
</dbReference>
<evidence type="ECO:0000313" key="7">
    <source>
        <dbReference type="EMBL" id="TBN58218.1"/>
    </source>
</evidence>
<dbReference type="Gene3D" id="3.40.462.20">
    <property type="match status" value="1"/>
</dbReference>
<dbReference type="InterPro" id="IPR016166">
    <property type="entry name" value="FAD-bd_PCMH"/>
</dbReference>
<name>A0A4Q9GX89_9MICO</name>
<organism evidence="7 8">
    <name type="scientific">Glaciihabitans arcticus</name>
    <dbReference type="NCBI Taxonomy" id="2668039"/>
    <lineage>
        <taxon>Bacteria</taxon>
        <taxon>Bacillati</taxon>
        <taxon>Actinomycetota</taxon>
        <taxon>Actinomycetes</taxon>
        <taxon>Micrococcales</taxon>
        <taxon>Microbacteriaceae</taxon>
        <taxon>Glaciihabitans</taxon>
    </lineage>
</organism>
<dbReference type="Pfam" id="PF01565">
    <property type="entry name" value="FAD_binding_4"/>
    <property type="match status" value="1"/>
</dbReference>
<sequence length="450" mass="45995">MTDFAPLIASVSGPVLTPADGGYAEELSGFHLGLVHSPEAVIGAVNASDVVAAVGFARDRGLPVRVIATGHGAEDPITDGIVITTRRLDAVSVDAESRLAVVGGGARWAAVVSAAAEHGLAVVPGSSTNVGVVGYLMGGGLGPIARSHGFSSDRVRGFSVVTGSGELVEASATENPDLFWALRGGKGGLGVVTEVRVELVPLELYAGSLLFATDQIEPALRAWVDYAAIAPDDVTTSVAIMRFPPIAEIPEMLRGKTLLSLRFAFPGTEQDGTAHAAPLRNAAPALVDTIAPLAPADMATIHGDPTDPAPSWTSGGMLSAVDQDFASALLAQAGASAELPFVAVEVRHVGGATRADVPEGSAVGGRASSFTFGLVGILAFPGALEAMTGAAAGLREALAPWISDESTINFMSGPRDAEQFASAWPAETFARLKAVRAQYDPDGIFPFGLN</sequence>
<comment type="cofactor">
    <cofactor evidence="1">
        <name>FAD</name>
        <dbReference type="ChEBI" id="CHEBI:57692"/>
    </cofactor>
</comment>
<dbReference type="PROSITE" id="PS00862">
    <property type="entry name" value="OX2_COVAL_FAD"/>
    <property type="match status" value="1"/>
</dbReference>
<evidence type="ECO:0000256" key="4">
    <source>
        <dbReference type="ARBA" id="ARBA00022827"/>
    </source>
</evidence>
<dbReference type="SUPFAM" id="SSF56176">
    <property type="entry name" value="FAD-binding/transporter-associated domain-like"/>
    <property type="match status" value="1"/>
</dbReference>
<dbReference type="InterPro" id="IPR006094">
    <property type="entry name" value="Oxid_FAD_bind_N"/>
</dbReference>
<dbReference type="PROSITE" id="PS51387">
    <property type="entry name" value="FAD_PCMH"/>
    <property type="match status" value="1"/>
</dbReference>
<evidence type="ECO:0000256" key="2">
    <source>
        <dbReference type="ARBA" id="ARBA00005466"/>
    </source>
</evidence>
<dbReference type="PANTHER" id="PTHR42973">
    <property type="entry name" value="BINDING OXIDOREDUCTASE, PUTATIVE (AFU_ORTHOLOGUE AFUA_1G17690)-RELATED"/>
    <property type="match status" value="1"/>
</dbReference>
<protein>
    <submittedName>
        <fullName evidence="7">FAD-binding oxidoreductase</fullName>
    </submittedName>
</protein>
<evidence type="ECO:0000256" key="5">
    <source>
        <dbReference type="ARBA" id="ARBA00023002"/>
    </source>
</evidence>
<keyword evidence="8" id="KW-1185">Reference proteome</keyword>
<evidence type="ECO:0000313" key="8">
    <source>
        <dbReference type="Proteomes" id="UP000294194"/>
    </source>
</evidence>
<dbReference type="Gene3D" id="3.30.465.10">
    <property type="match status" value="1"/>
</dbReference>
<keyword evidence="5" id="KW-0560">Oxidoreductase</keyword>
<keyword evidence="3" id="KW-0285">Flavoprotein</keyword>
<proteinExistence type="inferred from homology"/>
<dbReference type="GO" id="GO:0071949">
    <property type="term" value="F:FAD binding"/>
    <property type="evidence" value="ECO:0007669"/>
    <property type="project" value="InterPro"/>
</dbReference>
<comment type="caution">
    <text evidence="7">The sequence shown here is derived from an EMBL/GenBank/DDBJ whole genome shotgun (WGS) entry which is preliminary data.</text>
</comment>
<dbReference type="InterPro" id="IPR016167">
    <property type="entry name" value="FAD-bd_PCMH_sub1"/>
</dbReference>
<dbReference type="InterPro" id="IPR036318">
    <property type="entry name" value="FAD-bd_PCMH-like_sf"/>
</dbReference>
<evidence type="ECO:0000256" key="1">
    <source>
        <dbReference type="ARBA" id="ARBA00001974"/>
    </source>
</evidence>
<feature type="domain" description="FAD-binding PCMH-type" evidence="6">
    <location>
        <begin position="34"/>
        <end position="202"/>
    </location>
</feature>
<dbReference type="Gene3D" id="3.30.43.10">
    <property type="entry name" value="Uridine Diphospho-n-acetylenolpyruvylglucosamine Reductase, domain 2"/>
    <property type="match status" value="1"/>
</dbReference>
<gene>
    <name evidence="7" type="ORF">EYE40_12905</name>
</gene>
<dbReference type="InterPro" id="IPR006093">
    <property type="entry name" value="Oxy_OxRdtase_FAD_BS"/>
</dbReference>
<reference evidence="8" key="1">
    <citation type="submission" date="2019-02" db="EMBL/GenBank/DDBJ databases">
        <title>Glaciihabitans arcticus sp. nov., a psychrotolerant bacterium isolated from polar soil.</title>
        <authorList>
            <person name="Dahal R.H."/>
        </authorList>
    </citation>
    <scope>NUCLEOTIDE SEQUENCE [LARGE SCALE GENOMIC DNA]</scope>
    <source>
        <strain evidence="8">RP-3-7</strain>
    </source>
</reference>
<dbReference type="EMBL" id="SISG01000001">
    <property type="protein sequence ID" value="TBN58218.1"/>
    <property type="molecule type" value="Genomic_DNA"/>
</dbReference>
<dbReference type="InterPro" id="IPR050416">
    <property type="entry name" value="FAD-linked_Oxidoreductase"/>
</dbReference>
<accession>A0A4Q9GX89</accession>
<comment type="similarity">
    <text evidence="2">Belongs to the oxygen-dependent FAD-linked oxidoreductase family.</text>
</comment>
<dbReference type="PANTHER" id="PTHR42973:SF39">
    <property type="entry name" value="FAD-BINDING PCMH-TYPE DOMAIN-CONTAINING PROTEIN"/>
    <property type="match status" value="1"/>
</dbReference>
<evidence type="ECO:0000259" key="6">
    <source>
        <dbReference type="PROSITE" id="PS51387"/>
    </source>
</evidence>
<dbReference type="AlphaFoldDB" id="A0A4Q9GX89"/>